<proteinExistence type="predicted"/>
<feature type="compositionally biased region" description="Acidic residues" evidence="3">
    <location>
        <begin position="331"/>
        <end position="349"/>
    </location>
</feature>
<keyword evidence="2" id="KW-0832">Ubl conjugation</keyword>
<feature type="domain" description="Ubiquitin-like" evidence="4">
    <location>
        <begin position="25"/>
        <end position="94"/>
    </location>
</feature>
<evidence type="ECO:0000256" key="2">
    <source>
        <dbReference type="ARBA" id="ARBA00022843"/>
    </source>
</evidence>
<feature type="region of interest" description="Disordered" evidence="3">
    <location>
        <begin position="315"/>
        <end position="349"/>
    </location>
</feature>
<dbReference type="Pfam" id="PF00240">
    <property type="entry name" value="ubiquitin"/>
    <property type="match status" value="1"/>
</dbReference>
<evidence type="ECO:0000259" key="4">
    <source>
        <dbReference type="PROSITE" id="PS50053"/>
    </source>
</evidence>
<organism evidence="5 6">
    <name type="scientific">Oldenlandia corymbosa var. corymbosa</name>
    <dbReference type="NCBI Taxonomy" id="529605"/>
    <lineage>
        <taxon>Eukaryota</taxon>
        <taxon>Viridiplantae</taxon>
        <taxon>Streptophyta</taxon>
        <taxon>Embryophyta</taxon>
        <taxon>Tracheophyta</taxon>
        <taxon>Spermatophyta</taxon>
        <taxon>Magnoliopsida</taxon>
        <taxon>eudicotyledons</taxon>
        <taxon>Gunneridae</taxon>
        <taxon>Pentapetalae</taxon>
        <taxon>asterids</taxon>
        <taxon>lamiids</taxon>
        <taxon>Gentianales</taxon>
        <taxon>Rubiaceae</taxon>
        <taxon>Rubioideae</taxon>
        <taxon>Spermacoceae</taxon>
        <taxon>Hedyotis-Oldenlandia complex</taxon>
        <taxon>Oldenlandia</taxon>
    </lineage>
</organism>
<dbReference type="InterPro" id="IPR029071">
    <property type="entry name" value="Ubiquitin-like_domsf"/>
</dbReference>
<dbReference type="FunFam" id="3.10.20.90:FF:000160">
    <property type="entry name" value="Polyubiquitin-C"/>
    <property type="match status" value="1"/>
</dbReference>
<dbReference type="PRINTS" id="PR00348">
    <property type="entry name" value="UBIQUITIN"/>
</dbReference>
<dbReference type="EMBL" id="OX459121">
    <property type="protein sequence ID" value="CAI9102139.1"/>
    <property type="molecule type" value="Genomic_DNA"/>
</dbReference>
<evidence type="ECO:0000256" key="1">
    <source>
        <dbReference type="ARBA" id="ARBA00022499"/>
    </source>
</evidence>
<gene>
    <name evidence="5" type="ORF">OLC1_LOCUS11547</name>
</gene>
<dbReference type="AlphaFoldDB" id="A0AAV1D2R6"/>
<dbReference type="GO" id="GO:0003729">
    <property type="term" value="F:mRNA binding"/>
    <property type="evidence" value="ECO:0007669"/>
    <property type="project" value="UniProtKB-ARBA"/>
</dbReference>
<accession>A0AAV1D2R6</accession>
<feature type="region of interest" description="Disordered" evidence="3">
    <location>
        <begin position="195"/>
        <end position="215"/>
    </location>
</feature>
<evidence type="ECO:0000256" key="3">
    <source>
        <dbReference type="SAM" id="MobiDB-lite"/>
    </source>
</evidence>
<dbReference type="SUPFAM" id="SSF54236">
    <property type="entry name" value="Ubiquitin-like"/>
    <property type="match status" value="1"/>
</dbReference>
<keyword evidence="1" id="KW-1017">Isopeptide bond</keyword>
<reference evidence="5" key="1">
    <citation type="submission" date="2023-03" db="EMBL/GenBank/DDBJ databases">
        <authorList>
            <person name="Julca I."/>
        </authorList>
    </citation>
    <scope>NUCLEOTIDE SEQUENCE</scope>
</reference>
<dbReference type="InterPro" id="IPR019956">
    <property type="entry name" value="Ubiquitin_dom"/>
</dbReference>
<protein>
    <submittedName>
        <fullName evidence="5">OLC1v1000361C2</fullName>
    </submittedName>
</protein>
<sequence>MAGVNDDGLKKLEHHPPLISKESIIQIFAKTLTGKTITLKFESSESIEYVKAKIQGKLGIPSDQQRLIFGGKQLEDCRTLADYHIQNGSTIQLLYADEPLDDAKTVADYNIESGSVLKLAVPMGFDMFLNVNDLYQKFLVDENGADFVKNMNICASKLTTKSMELAIENVMTKLKKEKKSVLDENTNLKERLRRMEEHHKKEENKDLKEENTKLKNEVTSKEKVIENLKREARCHRVQVENLYKKLGDSKKDVENIKRSRDNYRKERQKASGLEEELKATRENLASVLQKTGKVYSMLGVNDQARDFLLTTAKEAREKNKISKAQNLALESSEDDNEPISSDEEEKQDS</sequence>
<dbReference type="SMART" id="SM00213">
    <property type="entry name" value="UBQ"/>
    <property type="match status" value="1"/>
</dbReference>
<dbReference type="PROSITE" id="PS50053">
    <property type="entry name" value="UBIQUITIN_2"/>
    <property type="match status" value="1"/>
</dbReference>
<dbReference type="InterPro" id="IPR000626">
    <property type="entry name" value="Ubiquitin-like_dom"/>
</dbReference>
<evidence type="ECO:0000313" key="5">
    <source>
        <dbReference type="EMBL" id="CAI9102139.1"/>
    </source>
</evidence>
<name>A0AAV1D2R6_OLDCO</name>
<dbReference type="Proteomes" id="UP001161247">
    <property type="component" value="Chromosome 4"/>
</dbReference>
<dbReference type="InterPro" id="IPR050158">
    <property type="entry name" value="Ubiquitin_ubiquitin-like"/>
</dbReference>
<keyword evidence="6" id="KW-1185">Reference proteome</keyword>
<dbReference type="PANTHER" id="PTHR10666">
    <property type="entry name" value="UBIQUITIN"/>
    <property type="match status" value="1"/>
</dbReference>
<evidence type="ECO:0000313" key="6">
    <source>
        <dbReference type="Proteomes" id="UP001161247"/>
    </source>
</evidence>
<dbReference type="Gene3D" id="3.10.20.90">
    <property type="entry name" value="Phosphatidylinositol 3-kinase Catalytic Subunit, Chain A, domain 1"/>
    <property type="match status" value="1"/>
</dbReference>